<dbReference type="PaxDb" id="3880-AES78272"/>
<evidence type="ECO:0000313" key="3">
    <source>
        <dbReference type="EnsemblPlants" id="AES78272"/>
    </source>
</evidence>
<organism evidence="1 4">
    <name type="scientific">Medicago truncatula</name>
    <name type="common">Barrel medic</name>
    <name type="synonym">Medicago tribuloides</name>
    <dbReference type="NCBI Taxonomy" id="3880"/>
    <lineage>
        <taxon>Eukaryota</taxon>
        <taxon>Viridiplantae</taxon>
        <taxon>Streptophyta</taxon>
        <taxon>Embryophyta</taxon>
        <taxon>Tracheophyta</taxon>
        <taxon>Spermatophyta</taxon>
        <taxon>Magnoliopsida</taxon>
        <taxon>eudicotyledons</taxon>
        <taxon>Gunneridae</taxon>
        <taxon>Pentapetalae</taxon>
        <taxon>rosids</taxon>
        <taxon>fabids</taxon>
        <taxon>Fabales</taxon>
        <taxon>Fabaceae</taxon>
        <taxon>Papilionoideae</taxon>
        <taxon>50 kb inversion clade</taxon>
        <taxon>NPAAA clade</taxon>
        <taxon>Hologalegina</taxon>
        <taxon>IRL clade</taxon>
        <taxon>Trifolieae</taxon>
        <taxon>Medicago</taxon>
    </lineage>
</organism>
<dbReference type="Proteomes" id="UP000002051">
    <property type="component" value="Unassembled WGS sequence"/>
</dbReference>
<dbReference type="HOGENOM" id="CLU_1557597_0_0_1"/>
<protein>
    <submittedName>
        <fullName evidence="1">Zinc finger-like protein, putative</fullName>
    </submittedName>
</protein>
<reference evidence="1 4" key="1">
    <citation type="journal article" date="2011" name="Nature">
        <title>The Medicago genome provides insight into the evolution of rhizobial symbioses.</title>
        <authorList>
            <person name="Young N.D."/>
            <person name="Debelle F."/>
            <person name="Oldroyd G.E."/>
            <person name="Geurts R."/>
            <person name="Cannon S.B."/>
            <person name="Udvardi M.K."/>
            <person name="Benedito V.A."/>
            <person name="Mayer K.F."/>
            <person name="Gouzy J."/>
            <person name="Schoof H."/>
            <person name="Van de Peer Y."/>
            <person name="Proost S."/>
            <person name="Cook D.R."/>
            <person name="Meyers B.C."/>
            <person name="Spannagl M."/>
            <person name="Cheung F."/>
            <person name="De Mita S."/>
            <person name="Krishnakumar V."/>
            <person name="Gundlach H."/>
            <person name="Zhou S."/>
            <person name="Mudge J."/>
            <person name="Bharti A.K."/>
            <person name="Murray J.D."/>
            <person name="Naoumkina M.A."/>
            <person name="Rosen B."/>
            <person name="Silverstein K.A."/>
            <person name="Tang H."/>
            <person name="Rombauts S."/>
            <person name="Zhao P.X."/>
            <person name="Zhou P."/>
            <person name="Barbe V."/>
            <person name="Bardou P."/>
            <person name="Bechner M."/>
            <person name="Bellec A."/>
            <person name="Berger A."/>
            <person name="Berges H."/>
            <person name="Bidwell S."/>
            <person name="Bisseling T."/>
            <person name="Choisne N."/>
            <person name="Couloux A."/>
            <person name="Denny R."/>
            <person name="Deshpande S."/>
            <person name="Dai X."/>
            <person name="Doyle J.J."/>
            <person name="Dudez A.M."/>
            <person name="Farmer A.D."/>
            <person name="Fouteau S."/>
            <person name="Franken C."/>
            <person name="Gibelin C."/>
            <person name="Gish J."/>
            <person name="Goldstein S."/>
            <person name="Gonzalez A.J."/>
            <person name="Green P.J."/>
            <person name="Hallab A."/>
            <person name="Hartog M."/>
            <person name="Hua A."/>
            <person name="Humphray S.J."/>
            <person name="Jeong D.H."/>
            <person name="Jing Y."/>
            <person name="Jocker A."/>
            <person name="Kenton S.M."/>
            <person name="Kim D.J."/>
            <person name="Klee K."/>
            <person name="Lai H."/>
            <person name="Lang C."/>
            <person name="Lin S."/>
            <person name="Macmil S.L."/>
            <person name="Magdelenat G."/>
            <person name="Matthews L."/>
            <person name="McCorrison J."/>
            <person name="Monaghan E.L."/>
            <person name="Mun J.H."/>
            <person name="Najar F.Z."/>
            <person name="Nicholson C."/>
            <person name="Noirot C."/>
            <person name="O'Bleness M."/>
            <person name="Paule C.R."/>
            <person name="Poulain J."/>
            <person name="Prion F."/>
            <person name="Qin B."/>
            <person name="Qu C."/>
            <person name="Retzel E.F."/>
            <person name="Riddle C."/>
            <person name="Sallet E."/>
            <person name="Samain S."/>
            <person name="Samson N."/>
            <person name="Sanders I."/>
            <person name="Saurat O."/>
            <person name="Scarpelli C."/>
            <person name="Schiex T."/>
            <person name="Segurens B."/>
            <person name="Severin A.J."/>
            <person name="Sherrier D.J."/>
            <person name="Shi R."/>
            <person name="Sims S."/>
            <person name="Singer S.R."/>
            <person name="Sinharoy S."/>
            <person name="Sterck L."/>
            <person name="Viollet A."/>
            <person name="Wang B.B."/>
            <person name="Wang K."/>
            <person name="Wang M."/>
            <person name="Wang X."/>
            <person name="Warfsmann J."/>
            <person name="Weissenbach J."/>
            <person name="White D.D."/>
            <person name="White J.D."/>
            <person name="Wiley G.B."/>
            <person name="Wincker P."/>
            <person name="Xing Y."/>
            <person name="Yang L."/>
            <person name="Yao Z."/>
            <person name="Ying F."/>
            <person name="Zhai J."/>
            <person name="Zhou L."/>
            <person name="Zuber A."/>
            <person name="Denarie J."/>
            <person name="Dixon R.A."/>
            <person name="May G.D."/>
            <person name="Schwartz D.C."/>
            <person name="Rogers J."/>
            <person name="Quetier F."/>
            <person name="Town C.D."/>
            <person name="Roe B.A."/>
        </authorList>
    </citation>
    <scope>NUCLEOTIDE SEQUENCE [LARGE SCALE GENOMIC DNA]</scope>
    <source>
        <strain evidence="1">A17</strain>
        <strain evidence="3 4">cv. Jemalong A17</strain>
    </source>
</reference>
<gene>
    <name evidence="1" type="ordered locus">MTR_7g026710</name>
    <name evidence="2" type="ORF">MtrunA17_Chr7g0224071</name>
</gene>
<reference evidence="3" key="3">
    <citation type="submission" date="2015-04" db="UniProtKB">
        <authorList>
            <consortium name="EnsemblPlants"/>
        </authorList>
    </citation>
    <scope>IDENTIFICATION</scope>
    <source>
        <strain evidence="3">cv. Jemalong A17</strain>
    </source>
</reference>
<accession>G7L122</accession>
<evidence type="ECO:0000313" key="2">
    <source>
        <dbReference type="EMBL" id="RHN44870.1"/>
    </source>
</evidence>
<dbReference type="Proteomes" id="UP000265566">
    <property type="component" value="Chromosome 7"/>
</dbReference>
<sequence length="172" mass="19112">MKEKKDQPPFNLRFITCSYMPLGGRFESMIRKQSSTNPKITPHSIGHGYGNSSLQEVLNPSLVRLKNNTEVSIDGVGFQGIAGASATDSRIEDGEKIDAVQKFGESTTNVPTSSNSNKDKKNILAPTLTMDYINNIKFHVEEESSDFDYESSKLDLTLKLYESSELDLTLKL</sequence>
<dbReference type="Gramene" id="rna39037">
    <property type="protein sequence ID" value="RHN44870.1"/>
    <property type="gene ID" value="gene39037"/>
</dbReference>
<name>G7L122_MEDTR</name>
<proteinExistence type="predicted"/>
<dbReference type="EnsemblPlants" id="AES78272">
    <property type="protein sequence ID" value="AES78272"/>
    <property type="gene ID" value="MTR_7g026710"/>
</dbReference>
<keyword evidence="4" id="KW-1185">Reference proteome</keyword>
<evidence type="ECO:0000313" key="1">
    <source>
        <dbReference type="EMBL" id="AES78272.1"/>
    </source>
</evidence>
<dbReference type="EMBL" id="CM001223">
    <property type="protein sequence ID" value="AES78272.1"/>
    <property type="molecule type" value="Genomic_DNA"/>
</dbReference>
<reference evidence="1 4" key="2">
    <citation type="journal article" date="2014" name="BMC Genomics">
        <title>An improved genome release (version Mt4.0) for the model legume Medicago truncatula.</title>
        <authorList>
            <person name="Tang H."/>
            <person name="Krishnakumar V."/>
            <person name="Bidwell S."/>
            <person name="Rosen B."/>
            <person name="Chan A."/>
            <person name="Zhou S."/>
            <person name="Gentzbittel L."/>
            <person name="Childs K.L."/>
            <person name="Yandell M."/>
            <person name="Gundlach H."/>
            <person name="Mayer K.F."/>
            <person name="Schwartz D.C."/>
            <person name="Town C.D."/>
        </authorList>
    </citation>
    <scope>GENOME REANNOTATION</scope>
    <source>
        <strain evidence="3 4">cv. Jemalong A17</strain>
    </source>
</reference>
<dbReference type="AlphaFoldDB" id="G7L122"/>
<dbReference type="EMBL" id="PSQE01000007">
    <property type="protein sequence ID" value="RHN44870.1"/>
    <property type="molecule type" value="Genomic_DNA"/>
</dbReference>
<evidence type="ECO:0000313" key="4">
    <source>
        <dbReference type="Proteomes" id="UP000002051"/>
    </source>
</evidence>
<reference evidence="2" key="4">
    <citation type="journal article" date="2018" name="Nat. Plants">
        <title>Whole-genome landscape of Medicago truncatula symbiotic genes.</title>
        <authorList>
            <person name="Pecrix Y."/>
            <person name="Gamas P."/>
            <person name="Carrere S."/>
        </authorList>
    </citation>
    <scope>NUCLEOTIDE SEQUENCE</scope>
    <source>
        <tissue evidence="2">Leaves</tissue>
    </source>
</reference>